<gene>
    <name evidence="2" type="ORF">UF66_0830</name>
</gene>
<dbReference type="PROSITE" id="PS51257">
    <property type="entry name" value="PROKAR_LIPOPROTEIN"/>
    <property type="match status" value="1"/>
</dbReference>
<sequence>MKKGLILVLVLSVSLLLTACGNAEDKAQGEWVYKEDDGEKVTMEIEDSNAEIIYMGLTMKGEIEKVEKDNFSLKLEGDDSTVKFKVKGKELKDEDGNTWKKKN</sequence>
<reference evidence="2 3" key="1">
    <citation type="submission" date="2015-03" db="EMBL/GenBank/DDBJ databases">
        <title>Genome Assembly of Staphylococcus cohnii subsp. cohnii strain G22B2.</title>
        <authorList>
            <person name="Nair G."/>
            <person name="Kaur G."/>
            <person name="Khatri I."/>
            <person name="Singh N.K."/>
            <person name="Sathyabama S."/>
            <person name="Maurya S.K."/>
            <person name="Subramanian S."/>
            <person name="Agrewala J.N."/>
            <person name="Mayilraj S."/>
        </authorList>
    </citation>
    <scope>NUCLEOTIDE SEQUENCE [LARGE SCALE GENOMIC DNA]</scope>
    <source>
        <strain evidence="2 3">G22B2</strain>
    </source>
</reference>
<comment type="caution">
    <text evidence="2">The sequence shown here is derived from an EMBL/GenBank/DDBJ whole genome shotgun (WGS) entry which is preliminary data.</text>
</comment>
<protein>
    <recommendedName>
        <fullName evidence="4">DUF5640 domain-containing protein</fullName>
    </recommendedName>
</protein>
<accession>A0A0M2P0F3</accession>
<evidence type="ECO:0008006" key="4">
    <source>
        <dbReference type="Google" id="ProtNLM"/>
    </source>
</evidence>
<dbReference type="PATRIC" id="fig|74704.6.peg.848"/>
<feature type="chain" id="PRO_5039363180" description="DUF5640 domain-containing protein" evidence="1">
    <location>
        <begin position="20"/>
        <end position="103"/>
    </location>
</feature>
<evidence type="ECO:0000256" key="1">
    <source>
        <dbReference type="SAM" id="SignalP"/>
    </source>
</evidence>
<feature type="signal peptide" evidence="1">
    <location>
        <begin position="1"/>
        <end position="19"/>
    </location>
</feature>
<dbReference type="AlphaFoldDB" id="A0A0M2P0F3"/>
<keyword evidence="1" id="KW-0732">Signal</keyword>
<dbReference type="EMBL" id="LAKJ01000015">
    <property type="protein sequence ID" value="KKI63388.1"/>
    <property type="molecule type" value="Genomic_DNA"/>
</dbReference>
<dbReference type="Proteomes" id="UP000034455">
    <property type="component" value="Unassembled WGS sequence"/>
</dbReference>
<dbReference type="RefSeq" id="WP_019467639.1">
    <property type="nucleotide sequence ID" value="NZ_LAKJ01000015.1"/>
</dbReference>
<name>A0A0M2P0F3_STACC</name>
<evidence type="ECO:0000313" key="2">
    <source>
        <dbReference type="EMBL" id="KKI63388.1"/>
    </source>
</evidence>
<organism evidence="2 3">
    <name type="scientific">Staphylococcus cohnii subsp. cohnii</name>
    <dbReference type="NCBI Taxonomy" id="74704"/>
    <lineage>
        <taxon>Bacteria</taxon>
        <taxon>Bacillati</taxon>
        <taxon>Bacillota</taxon>
        <taxon>Bacilli</taxon>
        <taxon>Bacillales</taxon>
        <taxon>Staphylococcaceae</taxon>
        <taxon>Staphylococcus</taxon>
        <taxon>Staphylococcus cohnii species complex</taxon>
    </lineage>
</organism>
<evidence type="ECO:0000313" key="3">
    <source>
        <dbReference type="Proteomes" id="UP000034455"/>
    </source>
</evidence>
<proteinExistence type="predicted"/>